<protein>
    <submittedName>
        <fullName evidence="2">Uncharacterized protein</fullName>
    </submittedName>
</protein>
<keyword evidence="3" id="KW-1185">Reference proteome</keyword>
<sequence>MRSSNASPLPDDILGQIMTFCPNFGTLQALILSITYKVARNVVGPALPQALRVIRYPYNGYSPKNDPSVMATACPEDSNITILTATEKTKLEENSLVVGKLEDIYSLLNKDRTSQKSLLTAQESLRFHRAMYRVMLFTNIFPGSRYLVEEFEDLEHDDPFFQKIYAQRTAILNEYSTVELRELSSASSFLLDIFDDAARTRNHALLSTGPSGALRTWEARTYDGLEDELDFNVLDDSDRVPLYDGYISLPLKNIWIKRNLRLPKEDDEDEEEEEEEDEEPSPKWILDSVNGADDTCSKCDGRGGLDLYTEANWFRFFGRNTMADHLKERLTHNTTLTQPLKDYTGHFAATPQLIGPFISNLFTQRTDKFNGWESTDSYCYYCLRKFVEEHLWRWLLAERVKNGWTPPENCWYGWDCRTQTRNSEHASTKNASRLHLCDPIKGDKAVAGPNAVTEGDGGDVPFSSS</sequence>
<name>A0A8H6YZ62_9AGAR</name>
<evidence type="ECO:0000256" key="1">
    <source>
        <dbReference type="SAM" id="MobiDB-lite"/>
    </source>
</evidence>
<dbReference type="AlphaFoldDB" id="A0A8H6YZ62"/>
<feature type="compositionally biased region" description="Acidic residues" evidence="1">
    <location>
        <begin position="265"/>
        <end position="279"/>
    </location>
</feature>
<evidence type="ECO:0000313" key="2">
    <source>
        <dbReference type="EMBL" id="KAF7367862.1"/>
    </source>
</evidence>
<comment type="caution">
    <text evidence="2">The sequence shown here is derived from an EMBL/GenBank/DDBJ whole genome shotgun (WGS) entry which is preliminary data.</text>
</comment>
<dbReference type="Proteomes" id="UP000623467">
    <property type="component" value="Unassembled WGS sequence"/>
</dbReference>
<feature type="region of interest" description="Disordered" evidence="1">
    <location>
        <begin position="264"/>
        <end position="286"/>
    </location>
</feature>
<dbReference type="OrthoDB" id="2745518at2759"/>
<reference evidence="2" key="1">
    <citation type="submission" date="2020-05" db="EMBL/GenBank/DDBJ databases">
        <title>Mycena genomes resolve the evolution of fungal bioluminescence.</title>
        <authorList>
            <person name="Tsai I.J."/>
        </authorList>
    </citation>
    <scope>NUCLEOTIDE SEQUENCE</scope>
    <source>
        <strain evidence="2">160909Yilan</strain>
    </source>
</reference>
<organism evidence="2 3">
    <name type="scientific">Mycena sanguinolenta</name>
    <dbReference type="NCBI Taxonomy" id="230812"/>
    <lineage>
        <taxon>Eukaryota</taxon>
        <taxon>Fungi</taxon>
        <taxon>Dikarya</taxon>
        <taxon>Basidiomycota</taxon>
        <taxon>Agaricomycotina</taxon>
        <taxon>Agaricomycetes</taxon>
        <taxon>Agaricomycetidae</taxon>
        <taxon>Agaricales</taxon>
        <taxon>Marasmiineae</taxon>
        <taxon>Mycenaceae</taxon>
        <taxon>Mycena</taxon>
    </lineage>
</organism>
<gene>
    <name evidence="2" type="ORF">MSAN_00850700</name>
</gene>
<proteinExistence type="predicted"/>
<accession>A0A8H6YZ62</accession>
<dbReference type="EMBL" id="JACAZH010000005">
    <property type="protein sequence ID" value="KAF7367862.1"/>
    <property type="molecule type" value="Genomic_DNA"/>
</dbReference>
<evidence type="ECO:0000313" key="3">
    <source>
        <dbReference type="Proteomes" id="UP000623467"/>
    </source>
</evidence>